<proteinExistence type="predicted"/>
<reference evidence="1" key="1">
    <citation type="submission" date="2014-12" db="EMBL/GenBank/DDBJ databases">
        <title>Insight into the proteome of Arion vulgaris.</title>
        <authorList>
            <person name="Aradska J."/>
            <person name="Bulat T."/>
            <person name="Smidak R."/>
            <person name="Sarate P."/>
            <person name="Gangsoo J."/>
            <person name="Sialana F."/>
            <person name="Bilban M."/>
            <person name="Lubec G."/>
        </authorList>
    </citation>
    <scope>NUCLEOTIDE SEQUENCE</scope>
    <source>
        <tissue evidence="1">Skin</tissue>
    </source>
</reference>
<evidence type="ECO:0000313" key="1">
    <source>
        <dbReference type="EMBL" id="CEK87019.1"/>
    </source>
</evidence>
<feature type="non-terminal residue" evidence="1">
    <location>
        <position position="1"/>
    </location>
</feature>
<sequence>RCSSTHLKLLSSSLVIDGYYYYYYHYYTTDPSTKYIPKFLQDKSNQKEFIFLFNDKKL</sequence>
<gene>
    <name evidence="1" type="primary">ORF156895</name>
</gene>
<name>A0A0B7B113_9EUPU</name>
<dbReference type="EMBL" id="HACG01040154">
    <property type="protein sequence ID" value="CEK87019.1"/>
    <property type="molecule type" value="Transcribed_RNA"/>
</dbReference>
<protein>
    <submittedName>
        <fullName evidence="1">Uncharacterized protein</fullName>
    </submittedName>
</protein>
<organism evidence="1">
    <name type="scientific">Arion vulgaris</name>
    <dbReference type="NCBI Taxonomy" id="1028688"/>
    <lineage>
        <taxon>Eukaryota</taxon>
        <taxon>Metazoa</taxon>
        <taxon>Spiralia</taxon>
        <taxon>Lophotrochozoa</taxon>
        <taxon>Mollusca</taxon>
        <taxon>Gastropoda</taxon>
        <taxon>Heterobranchia</taxon>
        <taxon>Euthyneura</taxon>
        <taxon>Panpulmonata</taxon>
        <taxon>Eupulmonata</taxon>
        <taxon>Stylommatophora</taxon>
        <taxon>Helicina</taxon>
        <taxon>Arionoidea</taxon>
        <taxon>Arionidae</taxon>
        <taxon>Arion</taxon>
    </lineage>
</organism>
<accession>A0A0B7B113</accession>
<dbReference type="AlphaFoldDB" id="A0A0B7B113"/>